<dbReference type="Proteomes" id="UP000035740">
    <property type="component" value="Unassembled WGS sequence"/>
</dbReference>
<sequence>MAIQAAQHNARAITVISRSLSNLEAAKVDILAKSPKCDVKIISADVINHEDIAKAINEAIDIYGSPDYLVCAAGAAFPGYFLEQGMDVFRKVTDCLILLQNQLLKHCL</sequence>
<dbReference type="GO" id="GO:0005789">
    <property type="term" value="C:endoplasmic reticulum membrane"/>
    <property type="evidence" value="ECO:0007669"/>
    <property type="project" value="TreeGrafter"/>
</dbReference>
<keyword evidence="2" id="KW-1185">Reference proteome</keyword>
<dbReference type="EMBL" id="KQ112491">
    <property type="protein sequence ID" value="KMS65222.1"/>
    <property type="molecule type" value="Genomic_DNA"/>
</dbReference>
<dbReference type="Gramene" id="KMS65222">
    <property type="protein sequence ID" value="KMS65222"/>
    <property type="gene ID" value="BVRB_038170"/>
</dbReference>
<gene>
    <name evidence="1" type="ORF">BVRB_038170</name>
</gene>
<dbReference type="InterPro" id="IPR036291">
    <property type="entry name" value="NAD(P)-bd_dom_sf"/>
</dbReference>
<dbReference type="InterPro" id="IPR002347">
    <property type="entry name" value="SDR_fam"/>
</dbReference>
<dbReference type="PANTHER" id="PTHR43550">
    <property type="entry name" value="3-KETODIHYDROSPHINGOSINE REDUCTASE"/>
    <property type="match status" value="1"/>
</dbReference>
<dbReference type="eggNOG" id="KOG0725">
    <property type="taxonomic scope" value="Eukaryota"/>
</dbReference>
<dbReference type="OrthoDB" id="37659at2759"/>
<feature type="non-terminal residue" evidence="1">
    <location>
        <position position="108"/>
    </location>
</feature>
<evidence type="ECO:0000313" key="1">
    <source>
        <dbReference type="EMBL" id="KMS65222.1"/>
    </source>
</evidence>
<dbReference type="Gene3D" id="3.40.50.720">
    <property type="entry name" value="NAD(P)-binding Rossmann-like Domain"/>
    <property type="match status" value="1"/>
</dbReference>
<organism evidence="1 2">
    <name type="scientific">Beta vulgaris subsp. vulgaris</name>
    <name type="common">Beet</name>
    <dbReference type="NCBI Taxonomy" id="3555"/>
    <lineage>
        <taxon>Eukaryota</taxon>
        <taxon>Viridiplantae</taxon>
        <taxon>Streptophyta</taxon>
        <taxon>Embryophyta</taxon>
        <taxon>Tracheophyta</taxon>
        <taxon>Spermatophyta</taxon>
        <taxon>Magnoliopsida</taxon>
        <taxon>eudicotyledons</taxon>
        <taxon>Gunneridae</taxon>
        <taxon>Pentapetalae</taxon>
        <taxon>Caryophyllales</taxon>
        <taxon>Chenopodiaceae</taxon>
        <taxon>Betoideae</taxon>
        <taxon>Beta</taxon>
    </lineage>
</organism>
<dbReference type="GO" id="GO:0030148">
    <property type="term" value="P:sphingolipid biosynthetic process"/>
    <property type="evidence" value="ECO:0007669"/>
    <property type="project" value="TreeGrafter"/>
</dbReference>
<name>A0A0J7YNS8_BETVV</name>
<evidence type="ECO:0000313" key="2">
    <source>
        <dbReference type="Proteomes" id="UP000035740"/>
    </source>
</evidence>
<dbReference type="PANTHER" id="PTHR43550:SF3">
    <property type="entry name" value="3-KETODIHYDROSPHINGOSINE REDUCTASE"/>
    <property type="match status" value="1"/>
</dbReference>
<dbReference type="Pfam" id="PF13561">
    <property type="entry name" value="adh_short_C2"/>
    <property type="match status" value="1"/>
</dbReference>
<dbReference type="GO" id="GO:0047560">
    <property type="term" value="F:3-dehydrosphinganine reductase activity"/>
    <property type="evidence" value="ECO:0007669"/>
    <property type="project" value="TreeGrafter"/>
</dbReference>
<proteinExistence type="predicted"/>
<dbReference type="SUPFAM" id="SSF51735">
    <property type="entry name" value="NAD(P)-binding Rossmann-fold domains"/>
    <property type="match status" value="1"/>
</dbReference>
<protein>
    <recommendedName>
        <fullName evidence="3">Saccharopine dehydrogenase NADP binding domain-containing protein</fullName>
    </recommendedName>
</protein>
<dbReference type="GO" id="GO:0006666">
    <property type="term" value="P:3-keto-sphinganine metabolic process"/>
    <property type="evidence" value="ECO:0007669"/>
    <property type="project" value="TreeGrafter"/>
</dbReference>
<reference evidence="1 2" key="1">
    <citation type="journal article" date="2014" name="Nature">
        <title>The genome of the recently domesticated crop plant sugar beet (Beta vulgaris).</title>
        <authorList>
            <person name="Dohm J.C."/>
            <person name="Minoche A.E."/>
            <person name="Holtgrawe D."/>
            <person name="Capella-Gutierrez S."/>
            <person name="Zakrzewski F."/>
            <person name="Tafer H."/>
            <person name="Rupp O."/>
            <person name="Sorensen T.R."/>
            <person name="Stracke R."/>
            <person name="Reinhardt R."/>
            <person name="Goesmann A."/>
            <person name="Kraft T."/>
            <person name="Schulz B."/>
            <person name="Stadler P.F."/>
            <person name="Schmidt T."/>
            <person name="Gabaldon T."/>
            <person name="Lehrach H."/>
            <person name="Weisshaar B."/>
            <person name="Himmelbauer H."/>
        </authorList>
    </citation>
    <scope>NUCLEOTIDE SEQUENCE [LARGE SCALE GENOMIC DNA]</scope>
    <source>
        <tissue evidence="1">Taproot</tissue>
    </source>
</reference>
<dbReference type="AlphaFoldDB" id="A0A0J7YNS8"/>
<evidence type="ECO:0008006" key="3">
    <source>
        <dbReference type="Google" id="ProtNLM"/>
    </source>
</evidence>
<accession>A0A0J7YNS8</accession>